<dbReference type="NCBIfam" id="NF011991">
    <property type="entry name" value="PRK15447.1"/>
    <property type="match status" value="1"/>
</dbReference>
<comment type="caution">
    <text evidence="2">The sequence shown here is derived from an EMBL/GenBank/DDBJ whole genome shotgun (WGS) entry which is preliminary data.</text>
</comment>
<dbReference type="RefSeq" id="WP_251262231.1">
    <property type="nucleotide sequence ID" value="NZ_JAMQGP010000007.1"/>
</dbReference>
<dbReference type="InterPro" id="IPR051454">
    <property type="entry name" value="RNA/ubiquinone_mod_enzymes"/>
</dbReference>
<reference evidence="2 3" key="1">
    <citation type="journal article" date="2013" name="Antonie Van Leeuwenhoek">
        <title>Echinimonas agarilytica gen. nov., sp. nov., a new gammaproteobacterium isolated from the sea urchin Strongylocentrotus intermedius.</title>
        <authorList>
            <person name="Nedashkovskaya O.I."/>
            <person name="Stenkova A.M."/>
            <person name="Zhukova N.V."/>
            <person name="Van Trappen S."/>
            <person name="Lee J.S."/>
            <person name="Kim S.B."/>
        </authorList>
    </citation>
    <scope>NUCLEOTIDE SEQUENCE [LARGE SCALE GENOMIC DNA]</scope>
    <source>
        <strain evidence="2 3">KMM 6351</strain>
    </source>
</reference>
<dbReference type="EMBL" id="JAMQGP010000007">
    <property type="protein sequence ID" value="MCM2680749.1"/>
    <property type="molecule type" value="Genomic_DNA"/>
</dbReference>
<sequence length="292" mass="32922">MKLSVGPIQFYWPKATIEQFYTEVAQSSVELVYVGETVCAKRNELKPSEWLGLAQDLARSGKQVVLSTLALVECSQELLMMKPFFENGEFTIEANDMSAVQLAKEYKLPFVAGPSLNCYNVSALQRLMRAGMVRWVMPVELSRDWLCNTLSDAEEQGVRGDFEVEVLGYGHLPLAYSARCFTARSENKPKDQCKKCCIEYPQGRTVDSLEGQRLFTLNGIQTMSGDIYDLRPEMASMNGIVDYFRLSPSDFSFKRLLTEVHAIQNSPNSIVTANHTNNGYWHQIAGIKTQKL</sequence>
<protein>
    <recommendedName>
        <fullName evidence="1">Ubiquinone biosynthesis protein UbiV</fullName>
    </recommendedName>
</protein>
<comment type="subunit">
    <text evidence="1">Forms a heterodimer with UbiU.</text>
</comment>
<feature type="binding site" evidence="1">
    <location>
        <position position="39"/>
    </location>
    <ligand>
        <name>[4Fe-4S] cluster</name>
        <dbReference type="ChEBI" id="CHEBI:49883"/>
    </ligand>
</feature>
<dbReference type="HAMAP" id="MF_02233">
    <property type="entry name" value="UbiV"/>
    <property type="match status" value="1"/>
</dbReference>
<feature type="binding site" evidence="1">
    <location>
        <position position="197"/>
    </location>
    <ligand>
        <name>[4Fe-4S] cluster</name>
        <dbReference type="ChEBI" id="CHEBI:49883"/>
    </ligand>
</feature>
<evidence type="ECO:0000313" key="2">
    <source>
        <dbReference type="EMBL" id="MCM2680749.1"/>
    </source>
</evidence>
<feature type="binding site" evidence="1">
    <location>
        <position position="180"/>
    </location>
    <ligand>
        <name>[4Fe-4S] cluster</name>
        <dbReference type="ChEBI" id="CHEBI:49883"/>
    </ligand>
</feature>
<keyword evidence="1" id="KW-0479">Metal-binding</keyword>
<comment type="function">
    <text evidence="1">Required for O(2)-independent ubiquinone (coenzyme Q) biosynthesis. Together with UbiU, is essential for the C6-hydroxylation reaction in the oxygen-independent ubiquinone biosynthesis pathway.</text>
</comment>
<dbReference type="Pfam" id="PF01136">
    <property type="entry name" value="Peptidase_U32"/>
    <property type="match status" value="1"/>
</dbReference>
<dbReference type="InterPro" id="IPR001539">
    <property type="entry name" value="Peptidase_U32"/>
</dbReference>
<dbReference type="PANTHER" id="PTHR30217">
    <property type="entry name" value="PEPTIDASE U32 FAMILY"/>
    <property type="match status" value="1"/>
</dbReference>
<dbReference type="PANTHER" id="PTHR30217:SF11">
    <property type="entry name" value="UBIQUINONE BIOSYNTHESIS PROTEIN UBIV"/>
    <property type="match status" value="1"/>
</dbReference>
<evidence type="ECO:0000256" key="1">
    <source>
        <dbReference type="HAMAP-Rule" id="MF_02233"/>
    </source>
</evidence>
<name>A0AA41W863_9GAMM</name>
<gene>
    <name evidence="1" type="primary">ubiV</name>
    <name evidence="2" type="ORF">NAF29_13880</name>
</gene>
<dbReference type="AlphaFoldDB" id="A0AA41W863"/>
<evidence type="ECO:0000313" key="3">
    <source>
        <dbReference type="Proteomes" id="UP001165393"/>
    </source>
</evidence>
<proteinExistence type="inferred from homology"/>
<keyword evidence="1" id="KW-0004">4Fe-4S</keyword>
<keyword evidence="3" id="KW-1185">Reference proteome</keyword>
<organism evidence="2 3">
    <name type="scientific">Echinimonas agarilytica</name>
    <dbReference type="NCBI Taxonomy" id="1215918"/>
    <lineage>
        <taxon>Bacteria</taxon>
        <taxon>Pseudomonadati</taxon>
        <taxon>Pseudomonadota</taxon>
        <taxon>Gammaproteobacteria</taxon>
        <taxon>Alteromonadales</taxon>
        <taxon>Echinimonadaceae</taxon>
        <taxon>Echinimonas</taxon>
    </lineage>
</organism>
<keyword evidence="1" id="KW-0411">Iron-sulfur</keyword>
<feature type="binding site" evidence="1">
    <location>
        <position position="193"/>
    </location>
    <ligand>
        <name>[4Fe-4S] cluster</name>
        <dbReference type="ChEBI" id="CHEBI:49883"/>
    </ligand>
</feature>
<comment type="cofactor">
    <cofactor evidence="1">
        <name>[4Fe-4S] cluster</name>
        <dbReference type="ChEBI" id="CHEBI:49883"/>
    </cofactor>
</comment>
<dbReference type="GO" id="GO:0006744">
    <property type="term" value="P:ubiquinone biosynthetic process"/>
    <property type="evidence" value="ECO:0007669"/>
    <property type="project" value="UniProtKB-UniRule"/>
</dbReference>
<keyword evidence="1" id="KW-0408">Iron</keyword>
<dbReference type="Proteomes" id="UP001165393">
    <property type="component" value="Unassembled WGS sequence"/>
</dbReference>
<accession>A0AA41W863</accession>
<dbReference type="InterPro" id="IPR043693">
    <property type="entry name" value="UbiV"/>
</dbReference>
<comment type="pathway">
    <text evidence="1">Cofactor biosynthesis; ubiquinone biosynthesis.</text>
</comment>
<dbReference type="GO" id="GO:0051539">
    <property type="term" value="F:4 iron, 4 sulfur cluster binding"/>
    <property type="evidence" value="ECO:0007669"/>
    <property type="project" value="UniProtKB-UniRule"/>
</dbReference>
<dbReference type="GO" id="GO:0046872">
    <property type="term" value="F:metal ion binding"/>
    <property type="evidence" value="ECO:0007669"/>
    <property type="project" value="UniProtKB-KW"/>
</dbReference>
<comment type="similarity">
    <text evidence="1">Belongs to the peptidase U32 family. UbiV subfamily.</text>
</comment>
<keyword evidence="1" id="KW-0831">Ubiquinone biosynthesis</keyword>